<reference evidence="1" key="2">
    <citation type="journal article" date="2015" name="Data Brief">
        <title>Shoot transcriptome of the giant reed, Arundo donax.</title>
        <authorList>
            <person name="Barrero R.A."/>
            <person name="Guerrero F.D."/>
            <person name="Moolhuijzen P."/>
            <person name="Goolsby J.A."/>
            <person name="Tidwell J."/>
            <person name="Bellgard S.E."/>
            <person name="Bellgard M.I."/>
        </authorList>
    </citation>
    <scope>NUCLEOTIDE SEQUENCE</scope>
    <source>
        <tissue evidence="1">Shoot tissue taken approximately 20 cm above the soil surface</tissue>
    </source>
</reference>
<dbReference type="AlphaFoldDB" id="A0A0A8ZPI5"/>
<dbReference type="EMBL" id="GBRH01261138">
    <property type="protein sequence ID" value="JAD36757.1"/>
    <property type="molecule type" value="Transcribed_RNA"/>
</dbReference>
<organism evidence="1">
    <name type="scientific">Arundo donax</name>
    <name type="common">Giant reed</name>
    <name type="synonym">Donax arundinaceus</name>
    <dbReference type="NCBI Taxonomy" id="35708"/>
    <lineage>
        <taxon>Eukaryota</taxon>
        <taxon>Viridiplantae</taxon>
        <taxon>Streptophyta</taxon>
        <taxon>Embryophyta</taxon>
        <taxon>Tracheophyta</taxon>
        <taxon>Spermatophyta</taxon>
        <taxon>Magnoliopsida</taxon>
        <taxon>Liliopsida</taxon>
        <taxon>Poales</taxon>
        <taxon>Poaceae</taxon>
        <taxon>PACMAD clade</taxon>
        <taxon>Arundinoideae</taxon>
        <taxon>Arundineae</taxon>
        <taxon>Arundo</taxon>
    </lineage>
</organism>
<accession>A0A0A8ZPI5</accession>
<proteinExistence type="predicted"/>
<protein>
    <submittedName>
        <fullName evidence="1">Uncharacterized protein</fullName>
    </submittedName>
</protein>
<name>A0A0A8ZPI5_ARUDO</name>
<reference evidence="1" key="1">
    <citation type="submission" date="2014-09" db="EMBL/GenBank/DDBJ databases">
        <authorList>
            <person name="Magalhaes I.L.F."/>
            <person name="Oliveira U."/>
            <person name="Santos F.R."/>
            <person name="Vidigal T.H.D.A."/>
            <person name="Brescovit A.D."/>
            <person name="Santos A.J."/>
        </authorList>
    </citation>
    <scope>NUCLEOTIDE SEQUENCE</scope>
    <source>
        <tissue evidence="1">Shoot tissue taken approximately 20 cm above the soil surface</tissue>
    </source>
</reference>
<evidence type="ECO:0000313" key="1">
    <source>
        <dbReference type="EMBL" id="JAD36757.1"/>
    </source>
</evidence>
<sequence length="49" mass="5676">MPRTYNYTRTTWIIMSNTNPSKPSQKVSSITAQVKCAANPKRKCDEENW</sequence>